<feature type="signal peptide" evidence="2">
    <location>
        <begin position="1"/>
        <end position="21"/>
    </location>
</feature>
<gene>
    <name evidence="4" type="ORF">R8Z52_16910</name>
</gene>
<keyword evidence="5" id="KW-1185">Reference proteome</keyword>
<proteinExistence type="predicted"/>
<dbReference type="Proteomes" id="UP001304071">
    <property type="component" value="Chromosome 2"/>
</dbReference>
<evidence type="ECO:0000259" key="3">
    <source>
        <dbReference type="Pfam" id="PF08450"/>
    </source>
</evidence>
<dbReference type="InterPro" id="IPR051262">
    <property type="entry name" value="SMP-30/CGR1_Lactonase"/>
</dbReference>
<evidence type="ECO:0000313" key="4">
    <source>
        <dbReference type="EMBL" id="WPC76209.1"/>
    </source>
</evidence>
<dbReference type="RefSeq" id="WP_261896621.1">
    <property type="nucleotide sequence ID" value="NZ_AP024896.1"/>
</dbReference>
<accession>A0ABZ0QI94</accession>
<keyword evidence="2" id="KW-0732">Signal</keyword>
<organism evidence="4 5">
    <name type="scientific">Vibrio porteresiae DSM 19223</name>
    <dbReference type="NCBI Taxonomy" id="1123496"/>
    <lineage>
        <taxon>Bacteria</taxon>
        <taxon>Pseudomonadati</taxon>
        <taxon>Pseudomonadota</taxon>
        <taxon>Gammaproteobacteria</taxon>
        <taxon>Vibrionales</taxon>
        <taxon>Vibrionaceae</taxon>
        <taxon>Vibrio</taxon>
    </lineage>
</organism>
<feature type="chain" id="PRO_5045663138" evidence="2">
    <location>
        <begin position="22"/>
        <end position="338"/>
    </location>
</feature>
<name>A0ABZ0QI94_9VIBR</name>
<dbReference type="PANTHER" id="PTHR47572">
    <property type="entry name" value="LIPOPROTEIN-RELATED"/>
    <property type="match status" value="1"/>
</dbReference>
<dbReference type="Pfam" id="PF08450">
    <property type="entry name" value="SGL"/>
    <property type="match status" value="1"/>
</dbReference>
<protein>
    <submittedName>
        <fullName evidence="4">SMP-30/gluconolactonase/LRE family protein</fullName>
    </submittedName>
</protein>
<dbReference type="InterPro" id="IPR011042">
    <property type="entry name" value="6-blade_b-propeller_TolB-like"/>
</dbReference>
<reference evidence="4 5" key="1">
    <citation type="submission" date="2023-11" db="EMBL/GenBank/DDBJ databases">
        <title>Plant-associative lifestyle of Vibrio porteresiae and its evolutionary dynamics.</title>
        <authorList>
            <person name="Rameshkumar N."/>
            <person name="Kirti K."/>
        </authorList>
    </citation>
    <scope>NUCLEOTIDE SEQUENCE [LARGE SCALE GENOMIC DNA]</scope>
    <source>
        <strain evidence="4 5">MSSRF30</strain>
    </source>
</reference>
<dbReference type="PANTHER" id="PTHR47572:SF4">
    <property type="entry name" value="LACTONASE DRP35"/>
    <property type="match status" value="1"/>
</dbReference>
<dbReference type="SUPFAM" id="SSF63829">
    <property type="entry name" value="Calcium-dependent phosphotriesterase"/>
    <property type="match status" value="1"/>
</dbReference>
<dbReference type="InterPro" id="IPR013658">
    <property type="entry name" value="SGL"/>
</dbReference>
<sequence>MKKYLVIVFTALTVFSQFSIGATSQLNYPLNKPEENIIPFPDNQLQTVEASLWQVITNDTTLLEGPVFDKNGNFYVTDIYHGQIIKVDNKKKLSVVFKSNTFSPSSIALTKEGRLIVAAVTFDGNEGKIFSMNPDGSDVHTIVSSDKGLRPNDMVFDRFGGFYFTDASGDSGNPIGGVYYVSSDFSTVTPIIRNLSGANGIALSPDGKMLWVVEFSAGVLHRLIMKDATHIRAFGENVAYRFSGLVADSMKADSDGNLYIALHGQGRVIVLNNNAAPIGQITIPGRKDGHYLRSTNLTFKPNTRELYIVSSNDEDLKEGSAVFKAYGFSKAIKQYWKN</sequence>
<dbReference type="EMBL" id="CP138204">
    <property type="protein sequence ID" value="WPC76209.1"/>
    <property type="molecule type" value="Genomic_DNA"/>
</dbReference>
<keyword evidence="1" id="KW-0378">Hydrolase</keyword>
<evidence type="ECO:0000256" key="1">
    <source>
        <dbReference type="ARBA" id="ARBA00022801"/>
    </source>
</evidence>
<evidence type="ECO:0000313" key="5">
    <source>
        <dbReference type="Proteomes" id="UP001304071"/>
    </source>
</evidence>
<evidence type="ECO:0000256" key="2">
    <source>
        <dbReference type="SAM" id="SignalP"/>
    </source>
</evidence>
<feature type="domain" description="SMP-30/Gluconolactonase/LRE-like region" evidence="3">
    <location>
        <begin position="64"/>
        <end position="311"/>
    </location>
</feature>
<dbReference type="Gene3D" id="2.120.10.30">
    <property type="entry name" value="TolB, C-terminal domain"/>
    <property type="match status" value="1"/>
</dbReference>